<reference evidence="4" key="2">
    <citation type="journal article" date="2020" name="Microorganisms">
        <title>Osmotic Adaptation and Compatible Solute Biosynthesis of Phototrophic Bacteria as Revealed from Genome Analyses.</title>
        <authorList>
            <person name="Imhoff J.F."/>
            <person name="Rahn T."/>
            <person name="Kunzel S."/>
            <person name="Keller A."/>
            <person name="Neulinger S.C."/>
        </authorList>
    </citation>
    <scope>NUCLEOTIDE SEQUENCE</scope>
    <source>
        <strain evidence="4">DSM 11080</strain>
    </source>
</reference>
<accession>A0AAJ0U7B7</accession>
<dbReference type="SUPFAM" id="SSF88713">
    <property type="entry name" value="Glycoside hydrolase/deacetylase"/>
    <property type="match status" value="1"/>
</dbReference>
<evidence type="ECO:0000259" key="3">
    <source>
        <dbReference type="PROSITE" id="PS51677"/>
    </source>
</evidence>
<keyword evidence="5" id="KW-1185">Reference proteome</keyword>
<dbReference type="PANTHER" id="PTHR34216">
    <property type="match status" value="1"/>
</dbReference>
<reference evidence="4" key="1">
    <citation type="submission" date="2017-08" db="EMBL/GenBank/DDBJ databases">
        <authorList>
            <person name="Imhoff J.F."/>
            <person name="Rahn T."/>
            <person name="Kuenzel S."/>
            <person name="Neulinger S.C."/>
        </authorList>
    </citation>
    <scope>NUCLEOTIDE SEQUENCE</scope>
    <source>
        <strain evidence="4">DSM 11080</strain>
    </source>
</reference>
<dbReference type="AlphaFoldDB" id="A0AAJ0U7B7"/>
<dbReference type="GO" id="GO:0005975">
    <property type="term" value="P:carbohydrate metabolic process"/>
    <property type="evidence" value="ECO:0007669"/>
    <property type="project" value="InterPro"/>
</dbReference>
<dbReference type="InterPro" id="IPR011330">
    <property type="entry name" value="Glyco_hydro/deAcase_b/a-brl"/>
</dbReference>
<protein>
    <submittedName>
        <fullName evidence="4">Carbohydrate esterase family protein</fullName>
    </submittedName>
</protein>
<feature type="domain" description="NodB homology" evidence="3">
    <location>
        <begin position="75"/>
        <end position="321"/>
    </location>
</feature>
<dbReference type="Proteomes" id="UP001296776">
    <property type="component" value="Unassembled WGS sequence"/>
</dbReference>
<dbReference type="GO" id="GO:0016810">
    <property type="term" value="F:hydrolase activity, acting on carbon-nitrogen (but not peptide) bonds"/>
    <property type="evidence" value="ECO:0007669"/>
    <property type="project" value="InterPro"/>
</dbReference>
<comment type="subcellular location">
    <subcellularLocation>
        <location evidence="1">Secreted</location>
    </subcellularLocation>
</comment>
<keyword evidence="2" id="KW-0732">Signal</keyword>
<dbReference type="PANTHER" id="PTHR34216:SF3">
    <property type="entry name" value="POLY-BETA-1,6-N-ACETYL-D-GLUCOSAMINE N-DEACETYLASE"/>
    <property type="match status" value="1"/>
</dbReference>
<dbReference type="PROSITE" id="PS51677">
    <property type="entry name" value="NODB"/>
    <property type="match status" value="1"/>
</dbReference>
<dbReference type="GO" id="GO:0005576">
    <property type="term" value="C:extracellular region"/>
    <property type="evidence" value="ECO:0007669"/>
    <property type="project" value="UniProtKB-SubCell"/>
</dbReference>
<dbReference type="InterPro" id="IPR002509">
    <property type="entry name" value="NODB_dom"/>
</dbReference>
<evidence type="ECO:0000256" key="1">
    <source>
        <dbReference type="ARBA" id="ARBA00004613"/>
    </source>
</evidence>
<dbReference type="InterPro" id="IPR051398">
    <property type="entry name" value="Polysacch_Deacetylase"/>
</dbReference>
<organism evidence="4 5">
    <name type="scientific">Halochromatium glycolicum</name>
    <dbReference type="NCBI Taxonomy" id="85075"/>
    <lineage>
        <taxon>Bacteria</taxon>
        <taxon>Pseudomonadati</taxon>
        <taxon>Pseudomonadota</taxon>
        <taxon>Gammaproteobacteria</taxon>
        <taxon>Chromatiales</taxon>
        <taxon>Chromatiaceae</taxon>
        <taxon>Halochromatium</taxon>
    </lineage>
</organism>
<gene>
    <name evidence="4" type="ORF">CKO40_19435</name>
</gene>
<sequence length="321" mass="35659">MPLRSIAGQLSPAGPRARLSILIYHRVLARADALLPAEPDAETFRWQLRVLASVFNVLPLNDAVERLDQGTLPTRAACITFDDGYADNATVALPILREVGLPATFFVATGYLDGGMMFNDQVLETLRRIPEGRVDWPEVGLEDRRIQDDQDRKHLAAELIQRLKHLDPVERAERAQAIAERAPEPLPTDLMMNSAQVRELSAAGMTIGGHTQTHPILARTADEQARAEIAGGRETLEHLLGEQVRLFAYPNGKPGQDYDARHVAMVRECGFDAAVSTAWGVSTGKSDRYQLARFTPWDQTPGRFALRLVRNLMTRPGRQEV</sequence>
<name>A0AAJ0U7B7_9GAMM</name>
<evidence type="ECO:0000256" key="2">
    <source>
        <dbReference type="ARBA" id="ARBA00022729"/>
    </source>
</evidence>
<proteinExistence type="predicted"/>
<evidence type="ECO:0000313" key="5">
    <source>
        <dbReference type="Proteomes" id="UP001296776"/>
    </source>
</evidence>
<dbReference type="EMBL" id="NRSJ01000047">
    <property type="protein sequence ID" value="MBK1706658.1"/>
    <property type="molecule type" value="Genomic_DNA"/>
</dbReference>
<comment type="caution">
    <text evidence="4">The sequence shown here is derived from an EMBL/GenBank/DDBJ whole genome shotgun (WGS) entry which is preliminary data.</text>
</comment>
<evidence type="ECO:0000313" key="4">
    <source>
        <dbReference type="EMBL" id="MBK1706658.1"/>
    </source>
</evidence>
<dbReference type="CDD" id="cd10918">
    <property type="entry name" value="CE4_NodB_like_5s_6s"/>
    <property type="match status" value="1"/>
</dbReference>
<dbReference type="RefSeq" id="WP_200348140.1">
    <property type="nucleotide sequence ID" value="NZ_NRSJ01000047.1"/>
</dbReference>
<dbReference type="Pfam" id="PF01522">
    <property type="entry name" value="Polysacc_deac_1"/>
    <property type="match status" value="2"/>
</dbReference>
<dbReference type="Gene3D" id="3.20.20.370">
    <property type="entry name" value="Glycoside hydrolase/deacetylase"/>
    <property type="match status" value="1"/>
</dbReference>